<gene>
    <name evidence="9" type="primary">Gemin5</name>
    <name evidence="9" type="ORF">GTO95_0013539</name>
</gene>
<dbReference type="GO" id="GO:0032797">
    <property type="term" value="C:SMN complex"/>
    <property type="evidence" value="ECO:0007669"/>
    <property type="project" value="TreeGrafter"/>
</dbReference>
<keyword evidence="10" id="KW-1185">Reference proteome</keyword>
<dbReference type="InterPro" id="IPR056421">
    <property type="entry name" value="TPR_GEMI5"/>
</dbReference>
<comment type="caution">
    <text evidence="9">The sequence shown here is derived from an EMBL/GenBank/DDBJ whole genome shotgun (WGS) entry which is preliminary data.</text>
</comment>
<dbReference type="Pfam" id="PF23774">
    <property type="entry name" value="TPR_GEMI5"/>
    <property type="match status" value="1"/>
</dbReference>
<feature type="domain" description="Gem-associated protein 5 first beta-propeller" evidence="6">
    <location>
        <begin position="72"/>
        <end position="194"/>
    </location>
</feature>
<dbReference type="EMBL" id="JAAWVO010043217">
    <property type="protein sequence ID" value="MBN3319146.1"/>
    <property type="molecule type" value="Genomic_DNA"/>
</dbReference>
<dbReference type="SUPFAM" id="SSF50998">
    <property type="entry name" value="Quinoprotein alcohol dehydrogenase-like"/>
    <property type="match status" value="1"/>
</dbReference>
<dbReference type="InterPro" id="IPR001680">
    <property type="entry name" value="WD40_rpt"/>
</dbReference>
<dbReference type="InterPro" id="IPR020472">
    <property type="entry name" value="WD40_PAC1"/>
</dbReference>
<dbReference type="Gene3D" id="2.130.10.10">
    <property type="entry name" value="YVTN repeat-like/Quinoprotein amine dehydrogenase"/>
    <property type="match status" value="2"/>
</dbReference>
<feature type="region of interest" description="Disordered" evidence="4">
    <location>
        <begin position="1414"/>
        <end position="1453"/>
    </location>
</feature>
<organism evidence="9 10">
    <name type="scientific">Atractosteus spatula</name>
    <name type="common">Alligator gar</name>
    <name type="synonym">Lepisosteus spatula</name>
    <dbReference type="NCBI Taxonomy" id="7917"/>
    <lineage>
        <taxon>Eukaryota</taxon>
        <taxon>Metazoa</taxon>
        <taxon>Chordata</taxon>
        <taxon>Craniata</taxon>
        <taxon>Vertebrata</taxon>
        <taxon>Euteleostomi</taxon>
        <taxon>Actinopterygii</taxon>
        <taxon>Neopterygii</taxon>
        <taxon>Holostei</taxon>
        <taxon>Semionotiformes</taxon>
        <taxon>Lepisosteidae</taxon>
        <taxon>Atractosteus</taxon>
    </lineage>
</organism>
<evidence type="ECO:0000256" key="3">
    <source>
        <dbReference type="PROSITE-ProRule" id="PRU00221"/>
    </source>
</evidence>
<sequence>MAERLLSASPNWYCSRSSDTNVKGVLGFGAKNSVYLLQISAQSPVILGELTGHRERVSGFTFCHYPGQEDLCASCSDDGTVKVWDSQKRVLLKEHKAHQSTITALHWSPIEKDLVVSGDEKGVVVCYWHNRNDTHSFFPEPRNIFCLSCSPHNENHIAVGYKDGMVIVIDISKKNEVVHRLRGHDDEIHGLAWCPQPGEEALYSRPAEESTGTKLLPGDLEVANGEVEDESERGCYLASGSKDQTIRLWSTRKGKGVMTLKLPFLKRRGVGVDPAVKERLWLTVHWPQGQPTHIVSSCFGGELLLWDLVKSGKQKWAVLGSSSEGQNHSRIVFNMSSTSAEENRELLISISMDRDIKCWDLSTLECCWTLPSLGGFVYALTFSPVDTGSLALGVGDNMIRVWSTLSLKNKYDTKVFWQGVKSKVTALSWHPLKEGCLAFGTDDGKIGIYEAYSSKPPQISSTYHRKTVYTIAWGPPIPPLSFGDDRPPVALYSCAGEGVIFQHNPWKLAEEATDVDKVIRDTNSIKHKLSPHTDLSWKPDGKILAIGNEDGSVDIFQAPHLQLFCTIQQHHKIINALCWHHEHSSQPDLGYLLASGSSNAVVYVHNLKSVIGEQDSACTPSRDFSVDSPAVVTEPYRSLAGHTAKITGLSWSPHHDGRLVSVCYDGTAQVWDVLKEEAVCNYRGHKGRLLCVQWSPVDPDVVWTGGDDFTVQEWAVSKQEHTKPPKGKKGIELEKKRTTQPKPKAKKKKKQPSRSDSSYILILPPNFKLRCSVSDGWVTGSFVLVPAWFKESRKEFSRQEDKAVLEKVHNGGKAFSFVKRETINDEKKRVKQETAGKKRKPRSVLPLSSAMDHRPKEELHGDCLALAAVRHGSGKTPALGGSHVRARARLLLHTPETGLAGTICHFFDVVFYKPFPVHSVSGRHEPGAGDQIQLGLFADRKALYRMFEEEEKNHVEAGHCDAAVCLLLWKGDIAGALQLATEKGELTEHLVSVAPMAGYQVWSRTVEAFVKQLCFQEQFVKAASYLLSIQKVYEAVDLLKSQQLYREAIALAKARLRPEDPVLKDLYTAWATVLESDGHYSTAAKCYLATDSAFDAAKVIAKKGDVTSLKVAAEVALILGENDLSHLLSLRCARELLNSQDWLGAQEVLKAQEGLLAHRLLYCTNELLVKSLAGAELLNWSSASTHRWALGPDEALLRGVGRVWEREFDVSAADVGRVELLHQQLKTVENPAVTVNVPTKQLLSQLSLDLTLALLSSLGGSWGAALEELLQAASRCRDAGHLRLMKELCTRLFPRGPESVLQFKEKLDSGDVKGAAAVRSLEAFVCYLQLYELWWGSSEPTAQLQEGAGIAPPVALVDSGACDHSDPLNGSEGPGEGSAGQRPDASSLAEACLSEPHALLQATRRALADLQQQLSSMVQQHRRAQDGPAEAEAGPSAEQAAAGEQGPSEEPGSLIPLVSQIAEQNRRLDEIPEDVKRLPFPDVVECCLVLLHMDCVPEDVKDRALGLVQQYGNTDAQRKACQKFCTKNDEPAGEPAGE</sequence>
<feature type="domain" description="Gem-associated protein 5 TPR" evidence="7">
    <location>
        <begin position="934"/>
        <end position="1142"/>
    </location>
</feature>
<feature type="compositionally biased region" description="Basic and acidic residues" evidence="4">
    <location>
        <begin position="718"/>
        <end position="737"/>
    </location>
</feature>
<dbReference type="GO" id="GO:0003730">
    <property type="term" value="F:mRNA 3'-UTR binding"/>
    <property type="evidence" value="ECO:0007669"/>
    <property type="project" value="TreeGrafter"/>
</dbReference>
<dbReference type="InterPro" id="IPR036322">
    <property type="entry name" value="WD40_repeat_dom_sf"/>
</dbReference>
<name>A0A8J7NUG6_ATRSP</name>
<keyword evidence="1 3" id="KW-0853">WD repeat</keyword>
<feature type="repeat" description="WD" evidence="3">
    <location>
        <begin position="50"/>
        <end position="94"/>
    </location>
</feature>
<evidence type="ECO:0000256" key="4">
    <source>
        <dbReference type="SAM" id="MobiDB-lite"/>
    </source>
</evidence>
<evidence type="ECO:0000256" key="2">
    <source>
        <dbReference type="ARBA" id="ARBA00022737"/>
    </source>
</evidence>
<feature type="region of interest" description="Disordered" evidence="4">
    <location>
        <begin position="1355"/>
        <end position="1388"/>
    </location>
</feature>
<dbReference type="GO" id="GO:0005634">
    <property type="term" value="C:nucleus"/>
    <property type="evidence" value="ECO:0007669"/>
    <property type="project" value="TreeGrafter"/>
</dbReference>
<evidence type="ECO:0000259" key="7">
    <source>
        <dbReference type="Pfam" id="PF23774"/>
    </source>
</evidence>
<feature type="non-terminal residue" evidence="9">
    <location>
        <position position="1"/>
    </location>
</feature>
<feature type="repeat" description="WD" evidence="3">
    <location>
        <begin position="639"/>
        <end position="681"/>
    </location>
</feature>
<dbReference type="Pfam" id="PF23770">
    <property type="entry name" value="Beta-prop_RIG_1st"/>
    <property type="match status" value="1"/>
</dbReference>
<dbReference type="InterPro" id="IPR052640">
    <property type="entry name" value="Gemin-5"/>
</dbReference>
<dbReference type="InterPro" id="IPR056420">
    <property type="entry name" value="GEMI5_RBS"/>
</dbReference>
<dbReference type="Pfam" id="PF00400">
    <property type="entry name" value="WD40"/>
    <property type="match status" value="3"/>
</dbReference>
<feature type="repeat" description="WD" evidence="3">
    <location>
        <begin position="236"/>
        <end position="259"/>
    </location>
</feature>
<protein>
    <submittedName>
        <fullName evidence="9">GEMI5 protein</fullName>
    </submittedName>
</protein>
<feature type="domain" description="Anaphase-promoting complex subunit 4-like WD40" evidence="5">
    <location>
        <begin position="533"/>
        <end position="580"/>
    </location>
</feature>
<keyword evidence="2" id="KW-0677">Repeat</keyword>
<dbReference type="PANTHER" id="PTHR46362:SF1">
    <property type="entry name" value="GEM-ASSOCIATED PROTEIN 5"/>
    <property type="match status" value="1"/>
</dbReference>
<dbReference type="Proteomes" id="UP000736164">
    <property type="component" value="Unassembled WGS sequence"/>
</dbReference>
<evidence type="ECO:0000259" key="8">
    <source>
        <dbReference type="Pfam" id="PF23777"/>
    </source>
</evidence>
<dbReference type="InterPro" id="IPR015943">
    <property type="entry name" value="WD40/YVTN_repeat-like_dom_sf"/>
</dbReference>
<evidence type="ECO:0000313" key="10">
    <source>
        <dbReference type="Proteomes" id="UP000736164"/>
    </source>
</evidence>
<feature type="domain" description="Gem-associated protein 5 RBS" evidence="8">
    <location>
        <begin position="1200"/>
        <end position="1512"/>
    </location>
</feature>
<evidence type="ECO:0000313" key="9">
    <source>
        <dbReference type="EMBL" id="MBN3319146.1"/>
    </source>
</evidence>
<feature type="region of interest" description="Disordered" evidence="4">
    <location>
        <begin position="715"/>
        <end position="756"/>
    </location>
</feature>
<dbReference type="InterPro" id="IPR011047">
    <property type="entry name" value="Quinoprotein_ADH-like_sf"/>
</dbReference>
<dbReference type="SMART" id="SM00320">
    <property type="entry name" value="WD40"/>
    <property type="match status" value="11"/>
</dbReference>
<proteinExistence type="predicted"/>
<feature type="non-terminal residue" evidence="9">
    <location>
        <position position="1538"/>
    </location>
</feature>
<feature type="compositionally biased region" description="Basic residues" evidence="4">
    <location>
        <begin position="743"/>
        <end position="752"/>
    </location>
</feature>
<dbReference type="InterPro" id="IPR056432">
    <property type="entry name" value="Beta-prop_GEMI5_1st"/>
</dbReference>
<evidence type="ECO:0000256" key="1">
    <source>
        <dbReference type="ARBA" id="ARBA00022574"/>
    </source>
</evidence>
<dbReference type="SUPFAM" id="SSF50978">
    <property type="entry name" value="WD40 repeat-like"/>
    <property type="match status" value="1"/>
</dbReference>
<dbReference type="PROSITE" id="PS00678">
    <property type="entry name" value="WD_REPEATS_1"/>
    <property type="match status" value="1"/>
</dbReference>
<dbReference type="InterPro" id="IPR019775">
    <property type="entry name" value="WD40_repeat_CS"/>
</dbReference>
<dbReference type="Pfam" id="PF23777">
    <property type="entry name" value="GEMI5_RBS"/>
    <property type="match status" value="1"/>
</dbReference>
<feature type="repeat" description="WD" evidence="3">
    <location>
        <begin position="682"/>
        <end position="724"/>
    </location>
</feature>
<evidence type="ECO:0000259" key="5">
    <source>
        <dbReference type="Pfam" id="PF12894"/>
    </source>
</evidence>
<dbReference type="PANTHER" id="PTHR46362">
    <property type="entry name" value="GEM-ASSOCIATED PROTEIN 5"/>
    <property type="match status" value="1"/>
</dbReference>
<dbReference type="InterPro" id="IPR024977">
    <property type="entry name" value="Apc4-like_WD40_dom"/>
</dbReference>
<dbReference type="GO" id="GO:0000387">
    <property type="term" value="P:spliceosomal snRNP assembly"/>
    <property type="evidence" value="ECO:0007669"/>
    <property type="project" value="TreeGrafter"/>
</dbReference>
<dbReference type="PRINTS" id="PR00320">
    <property type="entry name" value="GPROTEINBRPT"/>
</dbReference>
<dbReference type="PROSITE" id="PS50082">
    <property type="entry name" value="WD_REPEATS_2"/>
    <property type="match status" value="4"/>
</dbReference>
<dbReference type="Pfam" id="PF12894">
    <property type="entry name" value="ANAPC4_WD40"/>
    <property type="match status" value="1"/>
</dbReference>
<evidence type="ECO:0000259" key="6">
    <source>
        <dbReference type="Pfam" id="PF23770"/>
    </source>
</evidence>
<feature type="compositionally biased region" description="Low complexity" evidence="4">
    <location>
        <begin position="1427"/>
        <end position="1453"/>
    </location>
</feature>
<accession>A0A8J7NUG6</accession>
<reference evidence="9" key="1">
    <citation type="journal article" date="2021" name="Cell">
        <title>Tracing the genetic footprints of vertebrate landing in non-teleost ray-finned fishes.</title>
        <authorList>
            <person name="Bi X."/>
            <person name="Wang K."/>
            <person name="Yang L."/>
            <person name="Pan H."/>
            <person name="Jiang H."/>
            <person name="Wei Q."/>
            <person name="Fang M."/>
            <person name="Yu H."/>
            <person name="Zhu C."/>
            <person name="Cai Y."/>
            <person name="He Y."/>
            <person name="Gan X."/>
            <person name="Zeng H."/>
            <person name="Yu D."/>
            <person name="Zhu Y."/>
            <person name="Jiang H."/>
            <person name="Qiu Q."/>
            <person name="Yang H."/>
            <person name="Zhang Y.E."/>
            <person name="Wang W."/>
            <person name="Zhu M."/>
            <person name="He S."/>
            <person name="Zhang G."/>
        </authorList>
    </citation>
    <scope>NUCLEOTIDE SEQUENCE</scope>
    <source>
        <strain evidence="9">Allg_001</strain>
    </source>
</reference>
<dbReference type="PROSITE" id="PS50294">
    <property type="entry name" value="WD_REPEATS_REGION"/>
    <property type="match status" value="1"/>
</dbReference>